<evidence type="ECO:0000313" key="4">
    <source>
        <dbReference type="EMBL" id="RKK21706.1"/>
    </source>
</evidence>
<gene>
    <name evidence="4" type="ORF">BFJ65_g4340</name>
</gene>
<proteinExistence type="predicted"/>
<evidence type="ECO:0000256" key="1">
    <source>
        <dbReference type="ARBA" id="ARBA00022737"/>
    </source>
</evidence>
<evidence type="ECO:0000313" key="5">
    <source>
        <dbReference type="Proteomes" id="UP000270866"/>
    </source>
</evidence>
<sequence>MGDKEGDAPLHVASAEGYASYVKKVLEYSQLEHQRPLEMRNRNLETLLFIASYNAHIGVVKTLLKRGAETTLHVLNSHNISPLWAASFNGSSEIVKELLYHGAGKTITTPGLGGETPLHAAATERHAEVLKLLLQVPDISVNQKTTYGFTSLFIASRDGYHDIVELLLSADSTEKNSLQNSSSPKEPIYNPGSVLAGICSGGLDAQTNRT</sequence>
<dbReference type="Proteomes" id="UP000270866">
    <property type="component" value="Chromosome 5"/>
</dbReference>
<name>A0A3L6NSN3_FUSOX</name>
<dbReference type="InterPro" id="IPR050889">
    <property type="entry name" value="Dendritic_Spine_Reg/Scaffold"/>
</dbReference>
<dbReference type="SUPFAM" id="SSF48403">
    <property type="entry name" value="Ankyrin repeat"/>
    <property type="match status" value="1"/>
</dbReference>
<reference evidence="4 5" key="1">
    <citation type="journal article" date="2018" name="Sci. Rep.">
        <title>Characterisation of pathogen-specific regions and novel effector candidates in Fusarium oxysporum f. sp. cepae.</title>
        <authorList>
            <person name="Armitage A.D."/>
            <person name="Taylor A."/>
            <person name="Sobczyk M.K."/>
            <person name="Baxter L."/>
            <person name="Greenfield B.P."/>
            <person name="Bates H.J."/>
            <person name="Wilson F."/>
            <person name="Jackson A.C."/>
            <person name="Ott S."/>
            <person name="Harrison R.J."/>
            <person name="Clarkson J.P."/>
        </authorList>
    </citation>
    <scope>NUCLEOTIDE SEQUENCE [LARGE SCALE GENOMIC DNA]</scope>
    <source>
        <strain evidence="4 5">FoC_Fus2</strain>
    </source>
</reference>
<keyword evidence="2 3" id="KW-0040">ANK repeat</keyword>
<protein>
    <submittedName>
        <fullName evidence="4">Uncharacterized protein</fullName>
    </submittedName>
</protein>
<dbReference type="AlphaFoldDB" id="A0A3L6NSN3"/>
<dbReference type="Pfam" id="PF12796">
    <property type="entry name" value="Ank_2"/>
    <property type="match status" value="1"/>
</dbReference>
<accession>A0A3L6NSN3</accession>
<organism evidence="4 5">
    <name type="scientific">Fusarium oxysporum f. sp. cepae</name>
    <dbReference type="NCBI Taxonomy" id="396571"/>
    <lineage>
        <taxon>Eukaryota</taxon>
        <taxon>Fungi</taxon>
        <taxon>Dikarya</taxon>
        <taxon>Ascomycota</taxon>
        <taxon>Pezizomycotina</taxon>
        <taxon>Sordariomycetes</taxon>
        <taxon>Hypocreomycetidae</taxon>
        <taxon>Hypocreales</taxon>
        <taxon>Nectriaceae</taxon>
        <taxon>Fusarium</taxon>
        <taxon>Fusarium oxysporum species complex</taxon>
    </lineage>
</organism>
<evidence type="ECO:0000256" key="2">
    <source>
        <dbReference type="ARBA" id="ARBA00023043"/>
    </source>
</evidence>
<dbReference type="Gene3D" id="1.25.40.20">
    <property type="entry name" value="Ankyrin repeat-containing domain"/>
    <property type="match status" value="1"/>
</dbReference>
<dbReference type="InterPro" id="IPR002110">
    <property type="entry name" value="Ankyrin_rpt"/>
</dbReference>
<dbReference type="PROSITE" id="PS50297">
    <property type="entry name" value="ANK_REP_REGION"/>
    <property type="match status" value="1"/>
</dbReference>
<comment type="caution">
    <text evidence="4">The sequence shown here is derived from an EMBL/GenBank/DDBJ whole genome shotgun (WGS) entry which is preliminary data.</text>
</comment>
<dbReference type="PROSITE" id="PS50088">
    <property type="entry name" value="ANK_REPEAT"/>
    <property type="match status" value="1"/>
</dbReference>
<dbReference type="EMBL" id="MRCU01000003">
    <property type="protein sequence ID" value="RKK21706.1"/>
    <property type="molecule type" value="Genomic_DNA"/>
</dbReference>
<dbReference type="PANTHER" id="PTHR24166">
    <property type="entry name" value="ROLLING PEBBLES, ISOFORM B"/>
    <property type="match status" value="1"/>
</dbReference>
<evidence type="ECO:0000256" key="3">
    <source>
        <dbReference type="PROSITE-ProRule" id="PRU00023"/>
    </source>
</evidence>
<feature type="repeat" description="ANK" evidence="3">
    <location>
        <begin position="113"/>
        <end position="135"/>
    </location>
</feature>
<dbReference type="SMART" id="SM00248">
    <property type="entry name" value="ANK"/>
    <property type="match status" value="5"/>
</dbReference>
<keyword evidence="1" id="KW-0677">Repeat</keyword>
<dbReference type="PANTHER" id="PTHR24166:SF48">
    <property type="entry name" value="PROTEIN VAPYRIN"/>
    <property type="match status" value="1"/>
</dbReference>
<dbReference type="InterPro" id="IPR036770">
    <property type="entry name" value="Ankyrin_rpt-contain_sf"/>
</dbReference>